<dbReference type="Proteomes" id="UP000654075">
    <property type="component" value="Unassembled WGS sequence"/>
</dbReference>
<gene>
    <name evidence="1" type="ORF">PGLA1383_LOCUS28414</name>
</gene>
<dbReference type="EMBL" id="CAJNNV010024773">
    <property type="protein sequence ID" value="CAE8610600.1"/>
    <property type="molecule type" value="Genomic_DNA"/>
</dbReference>
<feature type="non-terminal residue" evidence="1">
    <location>
        <position position="79"/>
    </location>
</feature>
<name>A0A813F7Y5_POLGL</name>
<comment type="caution">
    <text evidence="1">The sequence shown here is derived from an EMBL/GenBank/DDBJ whole genome shotgun (WGS) entry which is preliminary data.</text>
</comment>
<evidence type="ECO:0000313" key="2">
    <source>
        <dbReference type="Proteomes" id="UP000654075"/>
    </source>
</evidence>
<reference evidence="1" key="1">
    <citation type="submission" date="2021-02" db="EMBL/GenBank/DDBJ databases">
        <authorList>
            <person name="Dougan E. K."/>
            <person name="Rhodes N."/>
            <person name="Thang M."/>
            <person name="Chan C."/>
        </authorList>
    </citation>
    <scope>NUCLEOTIDE SEQUENCE</scope>
</reference>
<proteinExistence type="predicted"/>
<organism evidence="1 2">
    <name type="scientific">Polarella glacialis</name>
    <name type="common">Dinoflagellate</name>
    <dbReference type="NCBI Taxonomy" id="89957"/>
    <lineage>
        <taxon>Eukaryota</taxon>
        <taxon>Sar</taxon>
        <taxon>Alveolata</taxon>
        <taxon>Dinophyceae</taxon>
        <taxon>Suessiales</taxon>
        <taxon>Suessiaceae</taxon>
        <taxon>Polarella</taxon>
    </lineage>
</organism>
<evidence type="ECO:0000313" key="1">
    <source>
        <dbReference type="EMBL" id="CAE8610600.1"/>
    </source>
</evidence>
<accession>A0A813F7Y5</accession>
<keyword evidence="2" id="KW-1185">Reference proteome</keyword>
<sequence length="79" mass="9171">VRRKRLEARDPTQVEEVMYMPYRLLIEPHPRHLGATLDKLTLSCDRGRIVITEDAEMQAYRAASSQAARSIRDLPRDHV</sequence>
<feature type="non-terminal residue" evidence="1">
    <location>
        <position position="1"/>
    </location>
</feature>
<dbReference type="AlphaFoldDB" id="A0A813F7Y5"/>
<protein>
    <submittedName>
        <fullName evidence="1">Uncharacterized protein</fullName>
    </submittedName>
</protein>